<keyword evidence="4 5" id="KW-0539">Nucleus</keyword>
<accession>M1VLR4</accession>
<comment type="function">
    <text evidence="5">Component of the origin recognition complex (ORC) that binds origins of replication. DNA-binding is ATP-dependent. ORC is required to assemble the pre-replication complex necessary to initiate DNA replication.</text>
</comment>
<dbReference type="GO" id="GO:0005664">
    <property type="term" value="C:nuclear origin of replication recognition complex"/>
    <property type="evidence" value="ECO:0007669"/>
    <property type="project" value="UniProtKB-UniRule"/>
</dbReference>
<dbReference type="Pfam" id="PF24882">
    <property type="entry name" value="WHD_ORC2"/>
    <property type="match status" value="1"/>
</dbReference>
<sequence length="454" mass="49704">MRRDDVDGEVAAGAATRQSQLRRACRDAGAAAAARAALRATRSRARSQRGILGKPRDLREARSSNANDRSRLLGCQTHERAPGAHARSVSSVQCRPAGAENEPPASGGACPEASISAAVEAARAKFHLWYHLLVLGGFSVLLHGEGSKFAVLEAFAADLVKRNAVDAPNIASAVLVVNGFNPFVQVRALVQEIADAAGARRLSPHSRKHEHEHEPHARRGRPLAAQLRMLGELYKAEAPRRLFLVVHNIDGQTLSTTETQTLLANLASQPRVHLIASIDRMEVTILWPVGSCYERFQWIWQHCPTHLPHVVETGGHAESAKTLSAEQLVRGAIMLLTGLTPNARRIFQLLAQMQLESAASAEDRTRGDRVKQGISFSDFYRICRSKFFVSNANSLQAILRELEDHNLLESAVPGWRTGASGLENSRSIPDCLRIPLPSAQIREVLRELHADPHR</sequence>
<evidence type="ECO:0000259" key="8">
    <source>
        <dbReference type="Pfam" id="PF24882"/>
    </source>
</evidence>
<dbReference type="PANTHER" id="PTHR14052">
    <property type="entry name" value="ORIGIN RECOGNITION COMPLEX SUBUNIT 2"/>
    <property type="match status" value="1"/>
</dbReference>
<evidence type="ECO:0000256" key="2">
    <source>
        <dbReference type="ARBA" id="ARBA00007421"/>
    </source>
</evidence>
<dbReference type="PANTHER" id="PTHR14052:SF0">
    <property type="entry name" value="ORIGIN RECOGNITION COMPLEX SUBUNIT 2"/>
    <property type="match status" value="1"/>
</dbReference>
<keyword evidence="3 5" id="KW-0235">DNA replication</keyword>
<dbReference type="InterPro" id="IPR007220">
    <property type="entry name" value="ORC2"/>
</dbReference>
<comment type="subunit">
    <text evidence="5">Component of the origin recognition complex (ORC).</text>
</comment>
<evidence type="ECO:0000256" key="3">
    <source>
        <dbReference type="ARBA" id="ARBA00022705"/>
    </source>
</evidence>
<comment type="subcellular location">
    <subcellularLocation>
        <location evidence="1 5">Nucleus</location>
    </subcellularLocation>
</comment>
<dbReference type="GO" id="GO:0003688">
    <property type="term" value="F:DNA replication origin binding"/>
    <property type="evidence" value="ECO:0007669"/>
    <property type="project" value="UniProtKB-UniRule"/>
</dbReference>
<evidence type="ECO:0000256" key="6">
    <source>
        <dbReference type="SAM" id="MobiDB-lite"/>
    </source>
</evidence>
<evidence type="ECO:0000259" key="7">
    <source>
        <dbReference type="Pfam" id="PF04084"/>
    </source>
</evidence>
<evidence type="ECO:0000313" key="10">
    <source>
        <dbReference type="Proteomes" id="UP000007014"/>
    </source>
</evidence>
<comment type="similarity">
    <text evidence="2 5">Belongs to the ORC2 family.</text>
</comment>
<reference evidence="9 10" key="2">
    <citation type="journal article" date="2007" name="BMC Biol.">
        <title>A 100%-complete sequence reveals unusually simple genomic features in the hot-spring red alga Cyanidioschyzon merolae.</title>
        <authorList>
            <person name="Nozaki H."/>
            <person name="Takano H."/>
            <person name="Misumi O."/>
            <person name="Terasawa K."/>
            <person name="Matsuzaki M."/>
            <person name="Maruyama S."/>
            <person name="Nishida K."/>
            <person name="Yagisawa F."/>
            <person name="Yoshida Y."/>
            <person name="Fujiwara T."/>
            <person name="Takio S."/>
            <person name="Tamura K."/>
            <person name="Chung S.J."/>
            <person name="Nakamura S."/>
            <person name="Kuroiwa H."/>
            <person name="Tanaka K."/>
            <person name="Sato N."/>
            <person name="Kuroiwa T."/>
        </authorList>
    </citation>
    <scope>NUCLEOTIDE SEQUENCE [LARGE SCALE GENOMIC DNA]</scope>
    <source>
        <strain evidence="9 10">10D</strain>
    </source>
</reference>
<dbReference type="eggNOG" id="KOG2928">
    <property type="taxonomic scope" value="Eukaryota"/>
</dbReference>
<dbReference type="RefSeq" id="XP_005538739.1">
    <property type="nucleotide sequence ID" value="XM_005538682.1"/>
</dbReference>
<dbReference type="Pfam" id="PF04084">
    <property type="entry name" value="RecA-like_ORC2"/>
    <property type="match status" value="1"/>
</dbReference>
<protein>
    <recommendedName>
        <fullName evidence="5">Origin recognition complex subunit 2</fullName>
    </recommendedName>
</protein>
<dbReference type="OMA" id="YDFELAY"/>
<dbReference type="EMBL" id="AP006501">
    <property type="protein sequence ID" value="BAM82703.1"/>
    <property type="molecule type" value="Genomic_DNA"/>
</dbReference>
<evidence type="ECO:0000256" key="4">
    <source>
        <dbReference type="ARBA" id="ARBA00023242"/>
    </source>
</evidence>
<evidence type="ECO:0000313" key="9">
    <source>
        <dbReference type="EMBL" id="BAM82703.1"/>
    </source>
</evidence>
<evidence type="ECO:0000256" key="1">
    <source>
        <dbReference type="ARBA" id="ARBA00004123"/>
    </source>
</evidence>
<dbReference type="AlphaFoldDB" id="M1VLR4"/>
<dbReference type="STRING" id="280699.M1VLR4"/>
<dbReference type="GeneID" id="16997443"/>
<feature type="region of interest" description="Disordered" evidence="6">
    <location>
        <begin position="200"/>
        <end position="221"/>
    </location>
</feature>
<dbReference type="GO" id="GO:0006260">
    <property type="term" value="P:DNA replication"/>
    <property type="evidence" value="ECO:0007669"/>
    <property type="project" value="UniProtKB-UniRule"/>
</dbReference>
<evidence type="ECO:0000256" key="5">
    <source>
        <dbReference type="RuleBase" id="RU368084"/>
    </source>
</evidence>
<feature type="region of interest" description="Disordered" evidence="6">
    <location>
        <begin position="1"/>
        <end position="20"/>
    </location>
</feature>
<organism evidence="9 10">
    <name type="scientific">Cyanidioschyzon merolae (strain NIES-3377 / 10D)</name>
    <name type="common">Unicellular red alga</name>
    <dbReference type="NCBI Taxonomy" id="280699"/>
    <lineage>
        <taxon>Eukaryota</taxon>
        <taxon>Rhodophyta</taxon>
        <taxon>Bangiophyceae</taxon>
        <taxon>Cyanidiales</taxon>
        <taxon>Cyanidiaceae</taxon>
        <taxon>Cyanidioschyzon</taxon>
    </lineage>
</organism>
<dbReference type="HOGENOM" id="CLU_603224_0_0_1"/>
<feature type="domain" description="Origin recognition complex subunit 2 winged-helix" evidence="8">
    <location>
        <begin position="370"/>
        <end position="421"/>
    </location>
</feature>
<dbReference type="InterPro" id="IPR056773">
    <property type="entry name" value="WHD_ORC2"/>
</dbReference>
<dbReference type="OrthoDB" id="20198at2759"/>
<proteinExistence type="inferred from homology"/>
<feature type="domain" description="Origin recognition complex subunit 2 RecA-like" evidence="7">
    <location>
        <begin position="121"/>
        <end position="303"/>
    </location>
</feature>
<name>M1VLR4_CYAM1</name>
<dbReference type="Proteomes" id="UP000007014">
    <property type="component" value="Chromosome 19"/>
</dbReference>
<feature type="region of interest" description="Disordered" evidence="6">
    <location>
        <begin position="39"/>
        <end position="111"/>
    </location>
</feature>
<reference evidence="9 10" key="1">
    <citation type="journal article" date="2004" name="Nature">
        <title>Genome sequence of the ultrasmall unicellular red alga Cyanidioschyzon merolae 10D.</title>
        <authorList>
            <person name="Matsuzaki M."/>
            <person name="Misumi O."/>
            <person name="Shin-i T."/>
            <person name="Maruyama S."/>
            <person name="Takahara M."/>
            <person name="Miyagishima S."/>
            <person name="Mori T."/>
            <person name="Nishida K."/>
            <person name="Yagisawa F."/>
            <person name="Nishida K."/>
            <person name="Yoshida Y."/>
            <person name="Nishimura Y."/>
            <person name="Nakao S."/>
            <person name="Kobayashi T."/>
            <person name="Momoyama Y."/>
            <person name="Higashiyama T."/>
            <person name="Minoda A."/>
            <person name="Sano M."/>
            <person name="Nomoto H."/>
            <person name="Oishi K."/>
            <person name="Hayashi H."/>
            <person name="Ohta F."/>
            <person name="Nishizaka S."/>
            <person name="Haga S."/>
            <person name="Miura S."/>
            <person name="Morishita T."/>
            <person name="Kabeya Y."/>
            <person name="Terasawa K."/>
            <person name="Suzuki Y."/>
            <person name="Ishii Y."/>
            <person name="Asakawa S."/>
            <person name="Takano H."/>
            <person name="Ohta N."/>
            <person name="Kuroiwa H."/>
            <person name="Tanaka K."/>
            <person name="Shimizu N."/>
            <person name="Sugano S."/>
            <person name="Sato N."/>
            <person name="Nozaki H."/>
            <person name="Ogasawara N."/>
            <person name="Kohara Y."/>
            <person name="Kuroiwa T."/>
        </authorList>
    </citation>
    <scope>NUCLEOTIDE SEQUENCE [LARGE SCALE GENOMIC DNA]</scope>
    <source>
        <strain evidence="9 10">10D</strain>
    </source>
</reference>
<gene>
    <name evidence="9" type="ORF">CYME_CMS058C</name>
</gene>
<dbReference type="InterPro" id="IPR056772">
    <property type="entry name" value="RecA-like_ORC2"/>
</dbReference>
<dbReference type="KEGG" id="cme:CYME_CMS058C"/>
<keyword evidence="10" id="KW-1185">Reference proteome</keyword>
<dbReference type="Gramene" id="CMS058CT">
    <property type="protein sequence ID" value="CMS058CT"/>
    <property type="gene ID" value="CMS058C"/>
</dbReference>